<evidence type="ECO:0000313" key="2">
    <source>
        <dbReference type="EMBL" id="KAJ8446747.1"/>
    </source>
</evidence>
<accession>A0A9Q1KQB5</accession>
<feature type="region of interest" description="Disordered" evidence="1">
    <location>
        <begin position="24"/>
        <end position="104"/>
    </location>
</feature>
<keyword evidence="3" id="KW-1185">Reference proteome</keyword>
<proteinExistence type="predicted"/>
<sequence>MPKLHPESRRLTLPRLPPLLSHLAGAGEAEVSDGSQPCNNIIESEHASSCPEPNTTPSPGILQPSAAQPSHRRPPLHPNAFIENEFTDLEPDDTGTQSRKPRQLKSIVWHHFRRVNEADPRAVKVDGKEVCEAKVTNVKVLKRLQPILQQWSNDRQ</sequence>
<evidence type="ECO:0000313" key="3">
    <source>
        <dbReference type="Proteomes" id="UP001153076"/>
    </source>
</evidence>
<dbReference type="EMBL" id="JAKOGI010000050">
    <property type="protein sequence ID" value="KAJ8446747.1"/>
    <property type="molecule type" value="Genomic_DNA"/>
</dbReference>
<evidence type="ECO:0000256" key="1">
    <source>
        <dbReference type="SAM" id="MobiDB-lite"/>
    </source>
</evidence>
<comment type="caution">
    <text evidence="2">The sequence shown here is derived from an EMBL/GenBank/DDBJ whole genome shotgun (WGS) entry which is preliminary data.</text>
</comment>
<dbReference type="Proteomes" id="UP001153076">
    <property type="component" value="Unassembled WGS sequence"/>
</dbReference>
<organism evidence="2 3">
    <name type="scientific">Carnegiea gigantea</name>
    <dbReference type="NCBI Taxonomy" id="171969"/>
    <lineage>
        <taxon>Eukaryota</taxon>
        <taxon>Viridiplantae</taxon>
        <taxon>Streptophyta</taxon>
        <taxon>Embryophyta</taxon>
        <taxon>Tracheophyta</taxon>
        <taxon>Spermatophyta</taxon>
        <taxon>Magnoliopsida</taxon>
        <taxon>eudicotyledons</taxon>
        <taxon>Gunneridae</taxon>
        <taxon>Pentapetalae</taxon>
        <taxon>Caryophyllales</taxon>
        <taxon>Cactineae</taxon>
        <taxon>Cactaceae</taxon>
        <taxon>Cactoideae</taxon>
        <taxon>Echinocereeae</taxon>
        <taxon>Carnegiea</taxon>
    </lineage>
</organism>
<name>A0A9Q1KQB5_9CARY</name>
<dbReference type="AlphaFoldDB" id="A0A9Q1KQB5"/>
<protein>
    <submittedName>
        <fullName evidence="2">Uncharacterized protein</fullName>
    </submittedName>
</protein>
<gene>
    <name evidence="2" type="ORF">Cgig2_002702</name>
</gene>
<feature type="compositionally biased region" description="Polar residues" evidence="1">
    <location>
        <begin position="33"/>
        <end position="42"/>
    </location>
</feature>
<reference evidence="2" key="1">
    <citation type="submission" date="2022-04" db="EMBL/GenBank/DDBJ databases">
        <title>Carnegiea gigantea Genome sequencing and assembly v2.</title>
        <authorList>
            <person name="Copetti D."/>
            <person name="Sanderson M.J."/>
            <person name="Burquez A."/>
            <person name="Wojciechowski M.F."/>
        </authorList>
    </citation>
    <scope>NUCLEOTIDE SEQUENCE</scope>
    <source>
        <strain evidence="2">SGP5-SGP5p</strain>
        <tissue evidence="2">Aerial part</tissue>
    </source>
</reference>